<dbReference type="Proteomes" id="UP000014254">
    <property type="component" value="Unassembled WGS sequence"/>
</dbReference>
<keyword evidence="3" id="KW-1185">Reference proteome</keyword>
<dbReference type="InParanoid" id="S2IUK2"/>
<dbReference type="VEuPathDB" id="FungiDB:HMPREF1544_12354"/>
<evidence type="ECO:0000313" key="2">
    <source>
        <dbReference type="EMBL" id="EPB80954.1"/>
    </source>
</evidence>
<evidence type="ECO:0000256" key="1">
    <source>
        <dbReference type="SAM" id="MobiDB-lite"/>
    </source>
</evidence>
<proteinExistence type="predicted"/>
<accession>S2IUK2</accession>
<feature type="non-terminal residue" evidence="2">
    <location>
        <position position="143"/>
    </location>
</feature>
<evidence type="ECO:0000313" key="3">
    <source>
        <dbReference type="Proteomes" id="UP000014254"/>
    </source>
</evidence>
<organism evidence="2 3">
    <name type="scientific">Mucor circinelloides f. circinelloides (strain 1006PhL)</name>
    <name type="common">Mucormycosis agent</name>
    <name type="synonym">Calyptromyces circinelloides</name>
    <dbReference type="NCBI Taxonomy" id="1220926"/>
    <lineage>
        <taxon>Eukaryota</taxon>
        <taxon>Fungi</taxon>
        <taxon>Fungi incertae sedis</taxon>
        <taxon>Mucoromycota</taxon>
        <taxon>Mucoromycotina</taxon>
        <taxon>Mucoromycetes</taxon>
        <taxon>Mucorales</taxon>
        <taxon>Mucorineae</taxon>
        <taxon>Mucoraceae</taxon>
        <taxon>Mucor</taxon>
    </lineage>
</organism>
<dbReference type="EMBL" id="KE124273">
    <property type="protein sequence ID" value="EPB80954.1"/>
    <property type="molecule type" value="Genomic_DNA"/>
</dbReference>
<name>S2IUK2_MUCC1</name>
<dbReference type="AlphaFoldDB" id="S2IUK2"/>
<reference evidence="3" key="1">
    <citation type="submission" date="2013-05" db="EMBL/GenBank/DDBJ databases">
        <title>The Genome sequence of Mucor circinelloides f. circinelloides 1006PhL.</title>
        <authorList>
            <consortium name="The Broad Institute Genomics Platform"/>
            <person name="Cuomo C."/>
            <person name="Earl A."/>
            <person name="Findley K."/>
            <person name="Lee S.C."/>
            <person name="Walker B."/>
            <person name="Young S."/>
            <person name="Zeng Q."/>
            <person name="Gargeya S."/>
            <person name="Fitzgerald M."/>
            <person name="Haas B."/>
            <person name="Abouelleil A."/>
            <person name="Allen A.W."/>
            <person name="Alvarado L."/>
            <person name="Arachchi H.M."/>
            <person name="Berlin A.M."/>
            <person name="Chapman S.B."/>
            <person name="Gainer-Dewar J."/>
            <person name="Goldberg J."/>
            <person name="Griggs A."/>
            <person name="Gujja S."/>
            <person name="Hansen M."/>
            <person name="Howarth C."/>
            <person name="Imamovic A."/>
            <person name="Ireland A."/>
            <person name="Larimer J."/>
            <person name="McCowan C."/>
            <person name="Murphy C."/>
            <person name="Pearson M."/>
            <person name="Poon T.W."/>
            <person name="Priest M."/>
            <person name="Roberts A."/>
            <person name="Saif S."/>
            <person name="Shea T."/>
            <person name="Sisk P."/>
            <person name="Sykes S."/>
            <person name="Wortman J."/>
            <person name="Nusbaum C."/>
            <person name="Birren B."/>
        </authorList>
    </citation>
    <scope>NUCLEOTIDE SEQUENCE [LARGE SCALE GENOMIC DNA]</scope>
    <source>
        <strain evidence="3">1006PhL</strain>
    </source>
</reference>
<sequence length="143" mass="16651">MSSQLSMNDFQITATDPQKREIQSLENAFNWNDFSDVESLDLDEVASDDEEEVIDFEEASPEMKEELGKPFYVGANFKTMEVLHEKAQSLDKQFNYAITTARSSKNQFLILQCRHGGEYRKARKGQKEEQQQKKDEKEDEKDK</sequence>
<feature type="region of interest" description="Disordered" evidence="1">
    <location>
        <begin position="118"/>
        <end position="143"/>
    </location>
</feature>
<protein>
    <submittedName>
        <fullName evidence="2">Uncharacterized protein</fullName>
    </submittedName>
</protein>
<gene>
    <name evidence="2" type="ORF">HMPREF1544_12354</name>
</gene>